<dbReference type="GeneID" id="78507395"/>
<keyword evidence="8 9" id="KW-0739">Sodium transport</keyword>
<evidence type="ECO:0000256" key="9">
    <source>
        <dbReference type="HAMAP-Rule" id="MF_01844"/>
    </source>
</evidence>
<feature type="transmembrane region" description="Helical" evidence="9">
    <location>
        <begin position="140"/>
        <end position="159"/>
    </location>
</feature>
<accession>A0A239TWY9</accession>
<keyword evidence="9" id="KW-0813">Transport</keyword>
<dbReference type="NCBIfam" id="NF007112">
    <property type="entry name" value="PRK09561.1"/>
    <property type="match status" value="1"/>
</dbReference>
<comment type="function">
    <text evidence="9">Na(+)/H(+) antiporter that extrudes sodium in exchange for external protons.</text>
</comment>
<evidence type="ECO:0000256" key="5">
    <source>
        <dbReference type="ARBA" id="ARBA00022989"/>
    </source>
</evidence>
<feature type="transmembrane region" description="Helical" evidence="9">
    <location>
        <begin position="193"/>
        <end position="211"/>
    </location>
</feature>
<evidence type="ECO:0000256" key="1">
    <source>
        <dbReference type="ARBA" id="ARBA00004429"/>
    </source>
</evidence>
<gene>
    <name evidence="9 10" type="primary">nhaA</name>
    <name evidence="10" type="ORF">SAMEA4364220_01396</name>
</gene>
<dbReference type="InterPro" id="IPR023171">
    <property type="entry name" value="Na/H_antiporter_dom_sf"/>
</dbReference>
<sequence length="400" mass="42138">MRKNVNHIVKNKVELLTAPFMTFFRHEASSGIILLCFAILALVLANTGAASFYNQVLNTKIALGPASLHLDLSVLYWINDALMAIFFFVIGLEIKREFLFGELKSLSATILPISAAIGGMIVPAILYALVNMGQDTISGWGIPMATDIAFSLGILAIAASNAPRSIAIFLTALAIVDDLGAIIVIAIFYNSNISFAALGIGLVALLGAFILNRLKCRNFLPYLFVGLIAWLAFLNAGIHPTIAGVALGMLIPADNKNQEKSLLHHLEHKLSPWSAYVIMPVFALANAGVTVDGGLSDILSPIGIGIILGLCIGKPLGICGASFILFKLGFAKMPEGATKIQLAGAGSLGGIGFTMSLFIAALAFDNANYLASAKISILCASVLSGILGVIIFKTSSLFKA</sequence>
<keyword evidence="9" id="KW-0406">Ion transport</keyword>
<feature type="transmembrane region" description="Helical" evidence="9">
    <location>
        <begin position="302"/>
        <end position="330"/>
    </location>
</feature>
<dbReference type="RefSeq" id="WP_027889430.1">
    <property type="nucleotide sequence ID" value="NZ_LT906446.1"/>
</dbReference>
<feature type="transmembrane region" description="Helical" evidence="9">
    <location>
        <begin position="74"/>
        <end position="94"/>
    </location>
</feature>
<name>A0A239TWY9_9FIRM</name>
<feature type="transmembrane region" description="Helical" evidence="9">
    <location>
        <begin position="106"/>
        <end position="128"/>
    </location>
</feature>
<keyword evidence="7 9" id="KW-0472">Membrane</keyword>
<evidence type="ECO:0000313" key="11">
    <source>
        <dbReference type="Proteomes" id="UP000215383"/>
    </source>
</evidence>
<feature type="transmembrane region" description="Helical" evidence="9">
    <location>
        <begin position="166"/>
        <end position="187"/>
    </location>
</feature>
<feature type="transmembrane region" description="Helical" evidence="9">
    <location>
        <begin position="223"/>
        <end position="251"/>
    </location>
</feature>
<keyword evidence="5 9" id="KW-1133">Transmembrane helix</keyword>
<feature type="transmembrane region" description="Helical" evidence="9">
    <location>
        <begin position="342"/>
        <end position="364"/>
    </location>
</feature>
<keyword evidence="3 9" id="KW-1003">Cell membrane</keyword>
<feature type="transmembrane region" description="Helical" evidence="9">
    <location>
        <begin position="31"/>
        <end position="54"/>
    </location>
</feature>
<keyword evidence="2 9" id="KW-0050">Antiport</keyword>
<evidence type="ECO:0000256" key="8">
    <source>
        <dbReference type="ARBA" id="ARBA00023201"/>
    </source>
</evidence>
<dbReference type="AlphaFoldDB" id="A0A239TWY9"/>
<evidence type="ECO:0000313" key="10">
    <source>
        <dbReference type="EMBL" id="SNV01193.1"/>
    </source>
</evidence>
<evidence type="ECO:0000256" key="2">
    <source>
        <dbReference type="ARBA" id="ARBA00022449"/>
    </source>
</evidence>
<dbReference type="NCBIfam" id="NF007111">
    <property type="entry name" value="PRK09560.1"/>
    <property type="match status" value="1"/>
</dbReference>
<reference evidence="10 11" key="1">
    <citation type="submission" date="2017-06" db="EMBL/GenBank/DDBJ databases">
        <authorList>
            <consortium name="Pathogen Informatics"/>
        </authorList>
    </citation>
    <scope>NUCLEOTIDE SEQUENCE [LARGE SCALE GENOMIC DNA]</scope>
    <source>
        <strain evidence="10 11">NCTC10570</strain>
    </source>
</reference>
<evidence type="ECO:0000256" key="4">
    <source>
        <dbReference type="ARBA" id="ARBA00022692"/>
    </source>
</evidence>
<keyword evidence="4 9" id="KW-0812">Transmembrane</keyword>
<dbReference type="PANTHER" id="PTHR30341:SF0">
    <property type="entry name" value="NA(+)_H(+) ANTIPORTER NHAA"/>
    <property type="match status" value="1"/>
</dbReference>
<keyword evidence="6 9" id="KW-0915">Sodium</keyword>
<comment type="subcellular location">
    <subcellularLocation>
        <location evidence="1">Cell inner membrane</location>
        <topology evidence="1">Multi-pass membrane protein</topology>
    </subcellularLocation>
    <subcellularLocation>
        <location evidence="9">Cell membrane</location>
        <topology evidence="9">Multi-pass membrane protein</topology>
    </subcellularLocation>
</comment>
<evidence type="ECO:0000256" key="3">
    <source>
        <dbReference type="ARBA" id="ARBA00022475"/>
    </source>
</evidence>
<dbReference type="GO" id="GO:0005886">
    <property type="term" value="C:plasma membrane"/>
    <property type="evidence" value="ECO:0007669"/>
    <property type="project" value="UniProtKB-SubCell"/>
</dbReference>
<comment type="similarity">
    <text evidence="9">Belongs to the NhaA Na(+)/H(+) (TC 2.A.33) antiporter family.</text>
</comment>
<dbReference type="EMBL" id="LT906446">
    <property type="protein sequence ID" value="SNV01193.1"/>
    <property type="molecule type" value="Genomic_DNA"/>
</dbReference>
<dbReference type="Proteomes" id="UP000215383">
    <property type="component" value="Chromosome 1"/>
</dbReference>
<dbReference type="GO" id="GO:0006885">
    <property type="term" value="P:regulation of pH"/>
    <property type="evidence" value="ECO:0007669"/>
    <property type="project" value="UniProtKB-UniRule"/>
</dbReference>
<feature type="transmembrane region" description="Helical" evidence="9">
    <location>
        <begin position="370"/>
        <end position="392"/>
    </location>
</feature>
<protein>
    <recommendedName>
        <fullName evidence="9">Na(+)/H(+) antiporter NhaA</fullName>
    </recommendedName>
    <alternativeName>
        <fullName evidence="9">Sodium/proton antiporter NhaA</fullName>
    </alternativeName>
</protein>
<evidence type="ECO:0000256" key="7">
    <source>
        <dbReference type="ARBA" id="ARBA00023136"/>
    </source>
</evidence>
<dbReference type="PANTHER" id="PTHR30341">
    <property type="entry name" value="SODIUM ION/PROTON ANTIPORTER NHAA-RELATED"/>
    <property type="match status" value="1"/>
</dbReference>
<organism evidence="10 11">
    <name type="scientific">Megamonas hypermegale</name>
    <dbReference type="NCBI Taxonomy" id="158847"/>
    <lineage>
        <taxon>Bacteria</taxon>
        <taxon>Bacillati</taxon>
        <taxon>Bacillota</taxon>
        <taxon>Negativicutes</taxon>
        <taxon>Selenomonadales</taxon>
        <taxon>Selenomonadaceae</taxon>
        <taxon>Megamonas</taxon>
    </lineage>
</organism>
<proteinExistence type="inferred from homology"/>
<keyword evidence="11" id="KW-1185">Reference proteome</keyword>
<dbReference type="GO" id="GO:0015385">
    <property type="term" value="F:sodium:proton antiporter activity"/>
    <property type="evidence" value="ECO:0007669"/>
    <property type="project" value="UniProtKB-UniRule"/>
</dbReference>
<dbReference type="Pfam" id="PF06965">
    <property type="entry name" value="Na_H_antiport_1"/>
    <property type="match status" value="1"/>
</dbReference>
<dbReference type="NCBIfam" id="TIGR00773">
    <property type="entry name" value="NhaA"/>
    <property type="match status" value="1"/>
</dbReference>
<dbReference type="Gene3D" id="1.20.1530.10">
    <property type="entry name" value="Na+/H+ antiporter like domain"/>
    <property type="match status" value="1"/>
</dbReference>
<evidence type="ECO:0000256" key="6">
    <source>
        <dbReference type="ARBA" id="ARBA00023053"/>
    </source>
</evidence>
<dbReference type="eggNOG" id="COG3004">
    <property type="taxonomic scope" value="Bacteria"/>
</dbReference>
<dbReference type="HAMAP" id="MF_01844">
    <property type="entry name" value="NhaA"/>
    <property type="match status" value="1"/>
</dbReference>
<comment type="catalytic activity">
    <reaction evidence="9">
        <text>Na(+)(in) + 2 H(+)(out) = Na(+)(out) + 2 H(+)(in)</text>
        <dbReference type="Rhea" id="RHEA:29251"/>
        <dbReference type="ChEBI" id="CHEBI:15378"/>
        <dbReference type="ChEBI" id="CHEBI:29101"/>
    </reaction>
</comment>
<dbReference type="InterPro" id="IPR004670">
    <property type="entry name" value="NhaA"/>
</dbReference>